<protein>
    <submittedName>
        <fullName evidence="4">ATP-dependent DNA ligase</fullName>
    </submittedName>
</protein>
<organism evidence="4 5">
    <name type="scientific">Cohnella soli</name>
    <dbReference type="NCBI Taxonomy" id="425005"/>
    <lineage>
        <taxon>Bacteria</taxon>
        <taxon>Bacillati</taxon>
        <taxon>Bacillota</taxon>
        <taxon>Bacilli</taxon>
        <taxon>Bacillales</taxon>
        <taxon>Paenibacillaceae</taxon>
        <taxon>Cohnella</taxon>
    </lineage>
</organism>
<evidence type="ECO:0000313" key="5">
    <source>
        <dbReference type="Proteomes" id="UP001596113"/>
    </source>
</evidence>
<comment type="caution">
    <text evidence="4">The sequence shown here is derived from an EMBL/GenBank/DDBJ whole genome shotgun (WGS) entry which is preliminary data.</text>
</comment>
<dbReference type="InterPro" id="IPR012310">
    <property type="entry name" value="DNA_ligase_ATP-dep_cent"/>
</dbReference>
<dbReference type="Pfam" id="PF01068">
    <property type="entry name" value="DNA_ligase_A_M"/>
    <property type="match status" value="1"/>
</dbReference>
<evidence type="ECO:0000256" key="2">
    <source>
        <dbReference type="ARBA" id="ARBA00022598"/>
    </source>
</evidence>
<evidence type="ECO:0000259" key="3">
    <source>
        <dbReference type="PROSITE" id="PS50160"/>
    </source>
</evidence>
<gene>
    <name evidence="4" type="ORF">ACFPOF_09360</name>
</gene>
<sequence>MFFEPMLLEKRESPFDDERFLYEPKIDGHRNILSMDGKVRLFTRHHNDVTSQYPELHDVPIDDTTDLVLDGEVACLDQETGTIDFGLIQQRSKMQKDIAIRQAMIQQPVHYYVFDILRYRGRDLRALPLTERKQILQQVLKPNQYFSNVMSVPGTGIALFDVIREKQLEGIVAKRKTSKYVGRRSSSWIKIINYAYDIVQISGYRKNQFGWLLSKHGRYVGFLEYSTLVPENHRRAFYSKAQGLITREDQDFVFLDPRINARVRFRNWTRAGMLRTPEFVDFVV</sequence>
<accession>A0ABW0HRT1</accession>
<comment type="similarity">
    <text evidence="1">Belongs to the ATP-dependent DNA ligase family.</text>
</comment>
<keyword evidence="2 4" id="KW-0436">Ligase</keyword>
<reference evidence="5" key="1">
    <citation type="journal article" date="2019" name="Int. J. Syst. Evol. Microbiol.">
        <title>The Global Catalogue of Microorganisms (GCM) 10K type strain sequencing project: providing services to taxonomists for standard genome sequencing and annotation.</title>
        <authorList>
            <consortium name="The Broad Institute Genomics Platform"/>
            <consortium name="The Broad Institute Genome Sequencing Center for Infectious Disease"/>
            <person name="Wu L."/>
            <person name="Ma J."/>
        </authorList>
    </citation>
    <scope>NUCLEOTIDE SEQUENCE [LARGE SCALE GENOMIC DNA]</scope>
    <source>
        <strain evidence="5">CGMCC 1.18575</strain>
    </source>
</reference>
<dbReference type="EMBL" id="JBHSMI010000016">
    <property type="protein sequence ID" value="MFC5402950.1"/>
    <property type="molecule type" value="Genomic_DNA"/>
</dbReference>
<keyword evidence="5" id="KW-1185">Reference proteome</keyword>
<name>A0ABW0HRT1_9BACL</name>
<dbReference type="InterPro" id="IPR050191">
    <property type="entry name" value="ATP-dep_DNA_ligase"/>
</dbReference>
<proteinExistence type="inferred from homology"/>
<dbReference type="SUPFAM" id="SSF56091">
    <property type="entry name" value="DNA ligase/mRNA capping enzyme, catalytic domain"/>
    <property type="match status" value="1"/>
</dbReference>
<dbReference type="Proteomes" id="UP001596113">
    <property type="component" value="Unassembled WGS sequence"/>
</dbReference>
<dbReference type="PANTHER" id="PTHR45674:SF4">
    <property type="entry name" value="DNA LIGASE 1"/>
    <property type="match status" value="1"/>
</dbReference>
<feature type="domain" description="ATP-dependent DNA ligase family profile" evidence="3">
    <location>
        <begin position="102"/>
        <end position="243"/>
    </location>
</feature>
<dbReference type="Gene3D" id="3.30.470.30">
    <property type="entry name" value="DNA ligase/mRNA capping enzyme"/>
    <property type="match status" value="1"/>
</dbReference>
<dbReference type="CDD" id="cd07906">
    <property type="entry name" value="Adenylation_DNA_ligase_LigD_LigC"/>
    <property type="match status" value="1"/>
</dbReference>
<dbReference type="Gene3D" id="3.30.1490.70">
    <property type="match status" value="1"/>
</dbReference>
<evidence type="ECO:0000313" key="4">
    <source>
        <dbReference type="EMBL" id="MFC5402950.1"/>
    </source>
</evidence>
<dbReference type="PROSITE" id="PS50160">
    <property type="entry name" value="DNA_LIGASE_A3"/>
    <property type="match status" value="1"/>
</dbReference>
<dbReference type="PANTHER" id="PTHR45674">
    <property type="entry name" value="DNA LIGASE 1/3 FAMILY MEMBER"/>
    <property type="match status" value="1"/>
</dbReference>
<evidence type="ECO:0000256" key="1">
    <source>
        <dbReference type="ARBA" id="ARBA00007572"/>
    </source>
</evidence>
<dbReference type="GO" id="GO:0016874">
    <property type="term" value="F:ligase activity"/>
    <property type="evidence" value="ECO:0007669"/>
    <property type="project" value="UniProtKB-KW"/>
</dbReference>
<dbReference type="RefSeq" id="WP_378131866.1">
    <property type="nucleotide sequence ID" value="NZ_JBHSMI010000016.1"/>
</dbReference>